<evidence type="ECO:0000313" key="2">
    <source>
        <dbReference type="EMBL" id="SEG94086.1"/>
    </source>
</evidence>
<keyword evidence="3" id="KW-1185">Reference proteome</keyword>
<name>A0A1H6EAY8_9ACTN</name>
<gene>
    <name evidence="2" type="ORF">SAMN04489712_1437</name>
</gene>
<proteinExistence type="predicted"/>
<accession>A0A1H6EAY8</accession>
<protein>
    <recommendedName>
        <fullName evidence="4">IrrE N-terminal-like domain-containing protein</fullName>
    </recommendedName>
</protein>
<evidence type="ECO:0000313" key="3">
    <source>
        <dbReference type="Proteomes" id="UP000236723"/>
    </source>
</evidence>
<dbReference type="AlphaFoldDB" id="A0A1H6EAY8"/>
<feature type="region of interest" description="Disordered" evidence="1">
    <location>
        <begin position="1"/>
        <end position="60"/>
    </location>
</feature>
<sequence>MNSRPEARPAAPTGGKPDVVAMLDTNGRPRHAPAPSEDTFSQPSPVKEMESTGIPRSSTRRQRLFASSLRIAHAQGTKGVAKSRGSRRSKTLTGRCTDLIARLRRHEVIPSPFDAEQFINRLQDWRGRRIRLEPISLERATPDLPCGALIETATTDYILYIPGATPLHREHIIVHEVAHMLFEHESGLTALELGSALFPGLDPRLVRQVLGRASYTTDEECEAETFASLLIGDARRTPPPPDATDPGSPVLDRVEVAWGRPSGRPR</sequence>
<feature type="region of interest" description="Disordered" evidence="1">
    <location>
        <begin position="233"/>
        <end position="266"/>
    </location>
</feature>
<evidence type="ECO:0000256" key="1">
    <source>
        <dbReference type="SAM" id="MobiDB-lite"/>
    </source>
</evidence>
<reference evidence="3" key="1">
    <citation type="submission" date="2016-10" db="EMBL/GenBank/DDBJ databases">
        <authorList>
            <person name="Varghese N."/>
            <person name="Submissions S."/>
        </authorList>
    </citation>
    <scope>NUCLEOTIDE SEQUENCE [LARGE SCALE GENOMIC DNA]</scope>
    <source>
        <strain evidence="3">DSM 43163</strain>
    </source>
</reference>
<organism evidence="2 3">
    <name type="scientific">Thermomonospora echinospora</name>
    <dbReference type="NCBI Taxonomy" id="1992"/>
    <lineage>
        <taxon>Bacteria</taxon>
        <taxon>Bacillati</taxon>
        <taxon>Actinomycetota</taxon>
        <taxon>Actinomycetes</taxon>
        <taxon>Streptosporangiales</taxon>
        <taxon>Thermomonosporaceae</taxon>
        <taxon>Thermomonospora</taxon>
    </lineage>
</organism>
<evidence type="ECO:0008006" key="4">
    <source>
        <dbReference type="Google" id="ProtNLM"/>
    </source>
</evidence>
<dbReference type="Proteomes" id="UP000236723">
    <property type="component" value="Unassembled WGS sequence"/>
</dbReference>
<dbReference type="EMBL" id="FNVO01000043">
    <property type="protein sequence ID" value="SEG94086.1"/>
    <property type="molecule type" value="Genomic_DNA"/>
</dbReference>